<evidence type="ECO:0000256" key="4">
    <source>
        <dbReference type="ARBA" id="ARBA00022827"/>
    </source>
</evidence>
<evidence type="ECO:0000313" key="11">
    <source>
        <dbReference type="Proteomes" id="UP000006334"/>
    </source>
</evidence>
<name>K6X1J3_9ALTE</name>
<dbReference type="Pfam" id="PF02771">
    <property type="entry name" value="Acyl-CoA_dh_N"/>
    <property type="match status" value="1"/>
</dbReference>
<dbReference type="InterPro" id="IPR052161">
    <property type="entry name" value="Mycobact_Acyl-CoA_DH"/>
</dbReference>
<dbReference type="Pfam" id="PF00441">
    <property type="entry name" value="Acyl-CoA_dh_1"/>
    <property type="match status" value="1"/>
</dbReference>
<reference evidence="10 11" key="1">
    <citation type="journal article" date="2017" name="Antonie Van Leeuwenhoek">
        <title>Rhizobium rhizosphaerae sp. nov., a novel species isolated from rice rhizosphere.</title>
        <authorList>
            <person name="Zhao J.J."/>
            <person name="Zhang J."/>
            <person name="Zhang R.J."/>
            <person name="Zhang C.W."/>
            <person name="Yin H.Q."/>
            <person name="Zhang X.X."/>
        </authorList>
    </citation>
    <scope>NUCLEOTIDE SEQUENCE [LARGE SCALE GENOMIC DNA]</scope>
    <source>
        <strain evidence="10 11">E3</strain>
    </source>
</reference>
<evidence type="ECO:0000256" key="6">
    <source>
        <dbReference type="RuleBase" id="RU362125"/>
    </source>
</evidence>
<dbReference type="STRING" id="1127673.GLIP_1896"/>
<feature type="domain" description="Acyl-CoA dehydrogenase/oxidase N-terminal" evidence="9">
    <location>
        <begin position="43"/>
        <end position="125"/>
    </location>
</feature>
<dbReference type="AlphaFoldDB" id="K6X1J3"/>
<evidence type="ECO:0000259" key="8">
    <source>
        <dbReference type="Pfam" id="PF02770"/>
    </source>
</evidence>
<keyword evidence="4 6" id="KW-0274">FAD</keyword>
<feature type="domain" description="Acyl-CoA oxidase/dehydrogenase middle" evidence="8">
    <location>
        <begin position="129"/>
        <end position="223"/>
    </location>
</feature>
<dbReference type="EMBL" id="BAEN01000037">
    <property type="protein sequence ID" value="GAC14524.1"/>
    <property type="molecule type" value="Genomic_DNA"/>
</dbReference>
<keyword evidence="5 6" id="KW-0560">Oxidoreductase</keyword>
<protein>
    <submittedName>
        <fullName evidence="10">Acyl-CoA dehydrogenase-like protein</fullName>
    </submittedName>
</protein>
<dbReference type="InterPro" id="IPR037069">
    <property type="entry name" value="AcylCoA_DH/ox_N_sf"/>
</dbReference>
<dbReference type="InterPro" id="IPR036250">
    <property type="entry name" value="AcylCo_DH-like_C"/>
</dbReference>
<feature type="domain" description="Acyl-CoA dehydrogenase/oxidase C-terminal" evidence="7">
    <location>
        <begin position="236"/>
        <end position="390"/>
    </location>
</feature>
<evidence type="ECO:0000259" key="9">
    <source>
        <dbReference type="Pfam" id="PF02771"/>
    </source>
</evidence>
<gene>
    <name evidence="10" type="ORF">GLIP_1896</name>
</gene>
<accession>K6X1J3</accession>
<dbReference type="InterPro" id="IPR009100">
    <property type="entry name" value="AcylCoA_DH/oxidase_NM_dom_sf"/>
</dbReference>
<comment type="caution">
    <text evidence="10">The sequence shown here is derived from an EMBL/GenBank/DDBJ whole genome shotgun (WGS) entry which is preliminary data.</text>
</comment>
<organism evidence="10 11">
    <name type="scientific">Aliiglaciecola lipolytica E3</name>
    <dbReference type="NCBI Taxonomy" id="1127673"/>
    <lineage>
        <taxon>Bacteria</taxon>
        <taxon>Pseudomonadati</taxon>
        <taxon>Pseudomonadota</taxon>
        <taxon>Gammaproteobacteria</taxon>
        <taxon>Alteromonadales</taxon>
        <taxon>Alteromonadaceae</taxon>
        <taxon>Aliiglaciecola</taxon>
    </lineage>
</organism>
<dbReference type="Pfam" id="PF02770">
    <property type="entry name" value="Acyl-CoA_dh_M"/>
    <property type="match status" value="1"/>
</dbReference>
<keyword evidence="11" id="KW-1185">Reference proteome</keyword>
<evidence type="ECO:0000256" key="1">
    <source>
        <dbReference type="ARBA" id="ARBA00001974"/>
    </source>
</evidence>
<keyword evidence="3 6" id="KW-0285">Flavoprotein</keyword>
<dbReference type="OrthoDB" id="9769473at2"/>
<dbReference type="eggNOG" id="COG1960">
    <property type="taxonomic scope" value="Bacteria"/>
</dbReference>
<evidence type="ECO:0000256" key="5">
    <source>
        <dbReference type="ARBA" id="ARBA00023002"/>
    </source>
</evidence>
<dbReference type="FunFam" id="2.40.110.10:FF:000011">
    <property type="entry name" value="Acyl-CoA dehydrogenase FadE34"/>
    <property type="match status" value="1"/>
</dbReference>
<comment type="similarity">
    <text evidence="2 6">Belongs to the acyl-CoA dehydrogenase family.</text>
</comment>
<dbReference type="RefSeq" id="WP_008844340.1">
    <property type="nucleotide sequence ID" value="NZ_BAEN01000037.1"/>
</dbReference>
<dbReference type="PANTHER" id="PTHR43292:SF3">
    <property type="entry name" value="ACYL-COA DEHYDROGENASE FADE29"/>
    <property type="match status" value="1"/>
</dbReference>
<dbReference type="GO" id="GO:0050660">
    <property type="term" value="F:flavin adenine dinucleotide binding"/>
    <property type="evidence" value="ECO:0007669"/>
    <property type="project" value="InterPro"/>
</dbReference>
<dbReference type="GO" id="GO:0005886">
    <property type="term" value="C:plasma membrane"/>
    <property type="evidence" value="ECO:0007669"/>
    <property type="project" value="TreeGrafter"/>
</dbReference>
<dbReference type="Gene3D" id="1.20.140.10">
    <property type="entry name" value="Butyryl-CoA Dehydrogenase, subunit A, domain 3"/>
    <property type="match status" value="1"/>
</dbReference>
<evidence type="ECO:0000313" key="10">
    <source>
        <dbReference type="EMBL" id="GAC14524.1"/>
    </source>
</evidence>
<evidence type="ECO:0000259" key="7">
    <source>
        <dbReference type="Pfam" id="PF00441"/>
    </source>
</evidence>
<evidence type="ECO:0000256" key="2">
    <source>
        <dbReference type="ARBA" id="ARBA00009347"/>
    </source>
</evidence>
<dbReference type="PANTHER" id="PTHR43292">
    <property type="entry name" value="ACYL-COA DEHYDROGENASE"/>
    <property type="match status" value="1"/>
</dbReference>
<evidence type="ECO:0000256" key="3">
    <source>
        <dbReference type="ARBA" id="ARBA00022630"/>
    </source>
</evidence>
<dbReference type="Gene3D" id="2.40.110.10">
    <property type="entry name" value="Butyryl-CoA Dehydrogenase, subunit A, domain 2"/>
    <property type="match status" value="1"/>
</dbReference>
<dbReference type="SUPFAM" id="SSF47203">
    <property type="entry name" value="Acyl-CoA dehydrogenase C-terminal domain-like"/>
    <property type="match status" value="1"/>
</dbReference>
<dbReference type="GO" id="GO:0016627">
    <property type="term" value="F:oxidoreductase activity, acting on the CH-CH group of donors"/>
    <property type="evidence" value="ECO:0007669"/>
    <property type="project" value="InterPro"/>
</dbReference>
<dbReference type="InterPro" id="IPR006091">
    <property type="entry name" value="Acyl-CoA_Oxase/DH_mid-dom"/>
</dbReference>
<dbReference type="InterPro" id="IPR009075">
    <property type="entry name" value="AcylCo_DH/oxidase_C"/>
</dbReference>
<dbReference type="Gene3D" id="1.10.540.10">
    <property type="entry name" value="Acyl-CoA dehydrogenase/oxidase, N-terminal domain"/>
    <property type="match status" value="1"/>
</dbReference>
<proteinExistence type="inferred from homology"/>
<dbReference type="InterPro" id="IPR046373">
    <property type="entry name" value="Acyl-CoA_Oxase/DH_mid-dom_sf"/>
</dbReference>
<comment type="cofactor">
    <cofactor evidence="1 6">
        <name>FAD</name>
        <dbReference type="ChEBI" id="CHEBI:57692"/>
    </cofactor>
</comment>
<dbReference type="InterPro" id="IPR013786">
    <property type="entry name" value="AcylCoA_DH/ox_N"/>
</dbReference>
<dbReference type="SUPFAM" id="SSF56645">
    <property type="entry name" value="Acyl-CoA dehydrogenase NM domain-like"/>
    <property type="match status" value="1"/>
</dbReference>
<sequence>MVDLEEFRIQVREWLEDNCPESLRTPTPDGELIWGGKTPNFTFDDQRLWFERMRDKNWFCPTWAKEYGGAGLSSKENSVLESEMRKLKCRPPQINLGIWMLGPVLLKHGTEQQKQQFLKPMARGEVRWCQGFSEPNAGSDLASLRTSAQDMGDHYLVNGSKIWTSYGDKSDFMYALVRTDPAAPKHQGISLLLLDMHSDGVKTAPIHLISGKSSFCEVFFDNVKVPKDNLVGELNGGWQLAKELLQHERSAMSKFGEFQLPTHFDLMSLFNDYMPAPHTPSEQSLFYKAVEADMQEHAYNLTVQRLTQEMQAGINNFGLMSIMKLVHTEQEIIKFELLLDAMGYRALGWEDNNFTEQEQAINRAWLNSFSQAIAGGSSEVQLNIIAKRVLQLPENKGAQT</sequence>
<dbReference type="Proteomes" id="UP000006334">
    <property type="component" value="Unassembled WGS sequence"/>
</dbReference>